<gene>
    <name evidence="3" type="ORF">PVLDE_0700400</name>
</gene>
<feature type="region of interest" description="Disordered" evidence="1">
    <location>
        <begin position="477"/>
        <end position="499"/>
    </location>
</feature>
<dbReference type="Proteomes" id="UP000515308">
    <property type="component" value="Chromosome PVLDE_07"/>
</dbReference>
<feature type="compositionally biased region" description="Low complexity" evidence="1">
    <location>
        <begin position="408"/>
        <end position="447"/>
    </location>
</feature>
<keyword evidence="2" id="KW-0812">Transmembrane</keyword>
<accession>A0A6V7RZM5</accession>
<feature type="region of interest" description="Disordered" evidence="1">
    <location>
        <begin position="393"/>
        <end position="450"/>
    </location>
</feature>
<dbReference type="InterPro" id="IPR006477">
    <property type="entry name" value="Yir_bir_cir"/>
</dbReference>
<evidence type="ECO:0000313" key="3">
    <source>
        <dbReference type="EMBL" id="CAD2088815.1"/>
    </source>
</evidence>
<protein>
    <submittedName>
        <fullName evidence="3">PIR protein CIR protein</fullName>
    </submittedName>
</protein>
<feature type="compositionally biased region" description="Polar residues" evidence="1">
    <location>
        <begin position="256"/>
        <end position="268"/>
    </location>
</feature>
<name>A0A6V7RZM5_PLAVN</name>
<organism evidence="3 4">
    <name type="scientific">Plasmodium vinckei lentum</name>
    <dbReference type="NCBI Taxonomy" id="138297"/>
    <lineage>
        <taxon>Eukaryota</taxon>
        <taxon>Sar</taxon>
        <taxon>Alveolata</taxon>
        <taxon>Apicomplexa</taxon>
        <taxon>Aconoidasida</taxon>
        <taxon>Haemosporida</taxon>
        <taxon>Plasmodiidae</taxon>
        <taxon>Plasmodium</taxon>
        <taxon>Plasmodium (Vinckeia)</taxon>
    </lineage>
</organism>
<dbReference type="EMBL" id="LR865369">
    <property type="protein sequence ID" value="CAD2088815.1"/>
    <property type="molecule type" value="Genomic_DNA"/>
</dbReference>
<reference evidence="3 4" key="1">
    <citation type="submission" date="2020-08" db="EMBL/GenBank/DDBJ databases">
        <authorList>
            <person name="Ramaprasad A."/>
        </authorList>
    </citation>
    <scope>NUCLEOTIDE SEQUENCE [LARGE SCALE GENOMIC DNA]</scope>
</reference>
<dbReference type="VEuPathDB" id="PlasmoDB:PVLDE_0700400"/>
<feature type="transmembrane region" description="Helical" evidence="2">
    <location>
        <begin position="520"/>
        <end position="541"/>
    </location>
</feature>
<keyword evidence="2" id="KW-1133">Transmembrane helix</keyword>
<evidence type="ECO:0000256" key="2">
    <source>
        <dbReference type="SAM" id="Phobius"/>
    </source>
</evidence>
<evidence type="ECO:0000256" key="1">
    <source>
        <dbReference type="SAM" id="MobiDB-lite"/>
    </source>
</evidence>
<feature type="region of interest" description="Disordered" evidence="1">
    <location>
        <begin position="247"/>
        <end position="292"/>
    </location>
</feature>
<dbReference type="Pfam" id="PF06022">
    <property type="entry name" value="Cir_Bir_Yir"/>
    <property type="match status" value="1"/>
</dbReference>
<sequence length="630" mass="70495">MDHELMCEKFIAADKIINGEYYDTMTMGGITNYPNFNKYCPNSNCETDMKLNGLSEDLFNQLGTQIEDEYYEYFMMWLSDKLFKIVNEDDNSQINDITLNEAYDKYLKKNIENRNYWILLDIKKGLKEANLKYMEQFYKLLNNICNAIVYYNSSEDDTEKFISISTGCSDQYSSLYNSVPKCDSYLHLLDNLKKTYEGFKNTVHDEIKKTYPHLEGRLQTLTIENTNSYFVEYFKAFDFSDSKCKLETKLPPQPQPQNGTSSQTSQMGDSDKGKENSGGTNGNKRDPSDPASSTLGGYFDWRSSFHGFLFDRTEIFNKSFQFIDKGRQTVKEVTNKISSAYSNTVGIVKGAYDKTVTTVKNAYTTSTNYISGAVSSITNQLSSFGTFQLGDNKSGSNSLGGGVDTSDQSQPKSTPSLQSLSPSSSPSQTTSDPQTSSDSPSLKSLDPQPIPTYNSKCPIQQIASTDGNRASQISLSAQGTLPSSSTDPSTQGNGSTTGTVVKMNEKSSIWCIAQNNKCDIMGISIIVISISIILTIIYKYLSLGCTSKSKRKKNVKKVINSIGGKRPVQIIIKSVGMKKMETPVINPVREKKKSLLNIYKLMQADPAPFINLFFLLIFFVCKRKLNYLEL</sequence>
<keyword evidence="2" id="KW-0472">Membrane</keyword>
<feature type="transmembrane region" description="Helical" evidence="2">
    <location>
        <begin position="601"/>
        <end position="620"/>
    </location>
</feature>
<evidence type="ECO:0000313" key="4">
    <source>
        <dbReference type="Proteomes" id="UP000515308"/>
    </source>
</evidence>
<proteinExistence type="predicted"/>
<dbReference type="AlphaFoldDB" id="A0A6V7RZM5"/>